<feature type="compositionally biased region" description="Basic and acidic residues" evidence="1">
    <location>
        <begin position="81"/>
        <end position="103"/>
    </location>
</feature>
<protein>
    <submittedName>
        <fullName evidence="2">Uncharacterized protein</fullName>
    </submittedName>
</protein>
<gene>
    <name evidence="2" type="ORF">KHA90_10985</name>
</gene>
<sequence length="119" mass="13821">MIQASNEKYGHAGRISNREDESIHSETMETKDPAINQHRTTGSDTEEYSSDREDNFERKNTSDRNNDENDTEDPYFQKNAEIAKDLDDDLKNDKNDPDRRTLDEYNATTSEPGEEEEEE</sequence>
<proteinExistence type="predicted"/>
<evidence type="ECO:0000313" key="3">
    <source>
        <dbReference type="Proteomes" id="UP000722625"/>
    </source>
</evidence>
<accession>A0ABS5PB63</accession>
<feature type="compositionally biased region" description="Basic and acidic residues" evidence="1">
    <location>
        <begin position="16"/>
        <end position="32"/>
    </location>
</feature>
<feature type="region of interest" description="Disordered" evidence="1">
    <location>
        <begin position="1"/>
        <end position="119"/>
    </location>
</feature>
<organism evidence="2 3">
    <name type="scientific">Flavobacterium psychroterrae</name>
    <dbReference type="NCBI Taxonomy" id="2133767"/>
    <lineage>
        <taxon>Bacteria</taxon>
        <taxon>Pseudomonadati</taxon>
        <taxon>Bacteroidota</taxon>
        <taxon>Flavobacteriia</taxon>
        <taxon>Flavobacteriales</taxon>
        <taxon>Flavobacteriaceae</taxon>
        <taxon>Flavobacterium</taxon>
    </lineage>
</organism>
<evidence type="ECO:0000313" key="2">
    <source>
        <dbReference type="EMBL" id="MBS7231547.1"/>
    </source>
</evidence>
<comment type="caution">
    <text evidence="2">The sequence shown here is derived from an EMBL/GenBank/DDBJ whole genome shotgun (WGS) entry which is preliminary data.</text>
</comment>
<keyword evidence="3" id="KW-1185">Reference proteome</keyword>
<evidence type="ECO:0000256" key="1">
    <source>
        <dbReference type="SAM" id="MobiDB-lite"/>
    </source>
</evidence>
<feature type="compositionally biased region" description="Basic and acidic residues" evidence="1">
    <location>
        <begin position="49"/>
        <end position="67"/>
    </location>
</feature>
<dbReference type="EMBL" id="JAGYVZ010000009">
    <property type="protein sequence ID" value="MBS7231547.1"/>
    <property type="molecule type" value="Genomic_DNA"/>
</dbReference>
<dbReference type="RefSeq" id="WP_213299236.1">
    <property type="nucleotide sequence ID" value="NZ_JAGYVZ010000009.1"/>
</dbReference>
<dbReference type="Proteomes" id="UP000722625">
    <property type="component" value="Unassembled WGS sequence"/>
</dbReference>
<name>A0ABS5PB63_9FLAO</name>
<reference evidence="2 3" key="1">
    <citation type="journal article" date="2018" name="Int. J. Syst. Evol. Microbiol.">
        <title>Flavobacterium chryseum sp. nov. and Flavobacterium psychroterrae sp. nov., novel environmental bacteria isolated from Antarctica.</title>
        <authorList>
            <person name="Kralova S."/>
            <person name="Svec P."/>
            <person name="Busse H.J."/>
            <person name="Stankova E."/>
            <person name="Vaczi P."/>
            <person name="Sedlacek I."/>
        </authorList>
    </citation>
    <scope>NUCLEOTIDE SEQUENCE [LARGE SCALE GENOMIC DNA]</scope>
    <source>
        <strain evidence="2 3">CCM 8827</strain>
    </source>
</reference>